<dbReference type="HOGENOM" id="CLU_2588727_0_0_4"/>
<dbReference type="Proteomes" id="UP000016223">
    <property type="component" value="Chromosome 1"/>
</dbReference>
<dbReference type="PROSITE" id="PS51257">
    <property type="entry name" value="PROKAR_LIPOPROTEIN"/>
    <property type="match status" value="1"/>
</dbReference>
<dbReference type="EMBL" id="CP003911">
    <property type="protein sequence ID" value="AGU48832.1"/>
    <property type="molecule type" value="Genomic_DNA"/>
</dbReference>
<gene>
    <name evidence="2" type="ORF">VAPA_1c17240</name>
</gene>
<evidence type="ECO:0000313" key="3">
    <source>
        <dbReference type="Proteomes" id="UP000016223"/>
    </source>
</evidence>
<proteinExistence type="predicted"/>
<feature type="signal peptide" evidence="1">
    <location>
        <begin position="1"/>
        <end position="27"/>
    </location>
</feature>
<feature type="chain" id="PRO_5004596038" description="Lipoprotein" evidence="1">
    <location>
        <begin position="28"/>
        <end position="80"/>
    </location>
</feature>
<name>T1X7C6_VARPD</name>
<dbReference type="AlphaFoldDB" id="T1X7C6"/>
<reference evidence="2 3" key="1">
    <citation type="submission" date="2012-10" db="EMBL/GenBank/DDBJ databases">
        <title>Genome sequence of Variovorax paradoxus B4.</title>
        <authorList>
            <person name="Schuldes J."/>
            <person name="Brandt U."/>
            <person name="Hiessl S."/>
            <person name="Wuebbeler J.H."/>
            <person name="Thuermer A."/>
            <person name="Steinbuechel A."/>
            <person name="Daniel R."/>
        </authorList>
    </citation>
    <scope>NUCLEOTIDE SEQUENCE [LARGE SCALE GENOMIC DNA]</scope>
    <source>
        <strain evidence="2 3">B4</strain>
    </source>
</reference>
<evidence type="ECO:0008006" key="4">
    <source>
        <dbReference type="Google" id="ProtNLM"/>
    </source>
</evidence>
<organism evidence="2 3">
    <name type="scientific">Variovorax paradoxus B4</name>
    <dbReference type="NCBI Taxonomy" id="1246301"/>
    <lineage>
        <taxon>Bacteria</taxon>
        <taxon>Pseudomonadati</taxon>
        <taxon>Pseudomonadota</taxon>
        <taxon>Betaproteobacteria</taxon>
        <taxon>Burkholderiales</taxon>
        <taxon>Comamonadaceae</taxon>
        <taxon>Variovorax</taxon>
    </lineage>
</organism>
<protein>
    <recommendedName>
        <fullName evidence="4">Lipoprotein</fullName>
    </recommendedName>
</protein>
<dbReference type="KEGG" id="vpd:VAPA_1c17240"/>
<dbReference type="OrthoDB" id="8859651at2"/>
<accession>T1X7C6</accession>
<evidence type="ECO:0000256" key="1">
    <source>
        <dbReference type="SAM" id="SignalP"/>
    </source>
</evidence>
<evidence type="ECO:0000313" key="2">
    <source>
        <dbReference type="EMBL" id="AGU48832.1"/>
    </source>
</evidence>
<dbReference type="PATRIC" id="fig|1246301.3.peg.1756"/>
<keyword evidence="1" id="KW-0732">Signal</keyword>
<sequence length="80" mass="8438">MPTKRSWPCSMAAAALLLAMLSGCASSSPTTPPVIGAKPQATPLPASVSQIDPRSSEAWLREVQSYFEAVDSSLSSETRK</sequence>
<dbReference type="RefSeq" id="WP_021006360.1">
    <property type="nucleotide sequence ID" value="NC_022247.1"/>
</dbReference>